<feature type="compositionally biased region" description="Low complexity" evidence="1">
    <location>
        <begin position="9"/>
        <end position="20"/>
    </location>
</feature>
<evidence type="ECO:0000313" key="2">
    <source>
        <dbReference type="EMBL" id="CAA9252163.1"/>
    </source>
</evidence>
<feature type="compositionally biased region" description="Basic residues" evidence="1">
    <location>
        <begin position="160"/>
        <end position="176"/>
    </location>
</feature>
<feature type="compositionally biased region" description="Basic and acidic residues" evidence="1">
    <location>
        <begin position="137"/>
        <end position="150"/>
    </location>
</feature>
<feature type="non-terminal residue" evidence="2">
    <location>
        <position position="566"/>
    </location>
</feature>
<dbReference type="EMBL" id="CADCSY010000103">
    <property type="protein sequence ID" value="CAA9252163.1"/>
    <property type="molecule type" value="Genomic_DNA"/>
</dbReference>
<feature type="region of interest" description="Disordered" evidence="1">
    <location>
        <begin position="440"/>
        <end position="463"/>
    </location>
</feature>
<gene>
    <name evidence="2" type="ORF">AVDCRST_MAG20-2263</name>
</gene>
<sequence length="566" mass="62403">DRAARPPDRCAGPPGAAARDAPGDGGPRLPHHDRPQAHRDRLPRHLVRLLPARRGAGAGDAERADRARPAGDVGQPVQPALHHARDDHDVPVHRALRLRPRQLPRPPAHRGGGHVVPAAQLAQLLALPGGRPHARRRVLDLGRPGGDRVDPVPAPQPGRVHPHHRHRPRPPRPRAHRLLRDLHGGERGDHRLHHAGAGDDDVPPAGLHLEHGRGQPARAHRVPDPDRRLRHALRRPEPRRAHLRPVPWRFRHPLAAPLLVLRAPRGVHRRPPLLRGDHRGHTGLLVATDLRLQGHRLRHARHRRPLGRGVGAPHVHHRRGAAAVLQRPVVPHRRPHRRQVLQLDRDDVVRPPHLPDADAVRHGLPRHLPARRSDGGAARLAPDRLPAPRHVLRGRPHALRAVRGVRLRGVRSDLPVVPQDDRAAAVRGPGEAALRHGLRRLPPHLPRAAPPRDAGHAEADRRLPRGRRLHHLERALEHGCVPDRHLDVVPAVEHRPVPAQGGARRGRPLGWPHPRVGHHLTSAPAELRPPPPTDPVEPAGLRRAPRALLVRPGDGRGRRAPAGGAV</sequence>
<dbReference type="AlphaFoldDB" id="A0A6J4IJP4"/>
<reference evidence="2" key="1">
    <citation type="submission" date="2020-02" db="EMBL/GenBank/DDBJ databases">
        <authorList>
            <person name="Meier V. D."/>
        </authorList>
    </citation>
    <scope>NUCLEOTIDE SEQUENCE</scope>
    <source>
        <strain evidence="2">AVDCRST_MAG20</strain>
    </source>
</reference>
<keyword evidence="2" id="KW-0560">Oxidoreductase</keyword>
<feature type="compositionally biased region" description="Basic and acidic residues" evidence="1">
    <location>
        <begin position="60"/>
        <end position="69"/>
    </location>
</feature>
<evidence type="ECO:0000256" key="1">
    <source>
        <dbReference type="SAM" id="MobiDB-lite"/>
    </source>
</evidence>
<feature type="compositionally biased region" description="Basic and acidic residues" evidence="1">
    <location>
        <begin position="453"/>
        <end position="463"/>
    </location>
</feature>
<feature type="region of interest" description="Disordered" evidence="1">
    <location>
        <begin position="497"/>
        <end position="566"/>
    </location>
</feature>
<proteinExistence type="predicted"/>
<feature type="compositionally biased region" description="Basic and acidic residues" evidence="1">
    <location>
        <begin position="30"/>
        <end position="40"/>
    </location>
</feature>
<dbReference type="GO" id="GO:0016491">
    <property type="term" value="F:oxidoreductase activity"/>
    <property type="evidence" value="ECO:0007669"/>
    <property type="project" value="UniProtKB-KW"/>
</dbReference>
<feature type="compositionally biased region" description="Low complexity" evidence="1">
    <location>
        <begin position="538"/>
        <end position="552"/>
    </location>
</feature>
<name>A0A6J4IJP4_9ACTN</name>
<dbReference type="EC" id="1.9.3.1" evidence="2"/>
<feature type="region of interest" description="Disordered" evidence="1">
    <location>
        <begin position="136"/>
        <end position="176"/>
    </location>
</feature>
<protein>
    <submittedName>
        <fullName evidence="2">Cytochrome c oxidase polypeptide I</fullName>
        <ecNumber evidence="2">1.9.3.1</ecNumber>
    </submittedName>
</protein>
<feature type="non-terminal residue" evidence="2">
    <location>
        <position position="1"/>
    </location>
</feature>
<organism evidence="2">
    <name type="scientific">uncultured Acidimicrobiales bacterium</name>
    <dbReference type="NCBI Taxonomy" id="310071"/>
    <lineage>
        <taxon>Bacteria</taxon>
        <taxon>Bacillati</taxon>
        <taxon>Actinomycetota</taxon>
        <taxon>Acidimicrobiia</taxon>
        <taxon>Acidimicrobiales</taxon>
        <taxon>environmental samples</taxon>
    </lineage>
</organism>
<accession>A0A6J4IJP4</accession>
<feature type="region of interest" description="Disordered" evidence="1">
    <location>
        <begin position="1"/>
        <end position="91"/>
    </location>
</feature>